<keyword evidence="2" id="KW-1185">Reference proteome</keyword>
<sequence>MGSGGVHRLELAASALGEIQPLDHKKLAPLGGGSGDFSARIRKNPFLACPGSCRRD</sequence>
<dbReference type="AlphaFoldDB" id="A0A8J2BKZ4"/>
<reference evidence="1" key="1">
    <citation type="submission" date="2021-02" db="EMBL/GenBank/DDBJ databases">
        <authorList>
            <person name="Cremers G."/>
            <person name="Picone N."/>
        </authorList>
    </citation>
    <scope>NUCLEOTIDE SEQUENCE</scope>
    <source>
        <strain evidence="1">PQ17</strain>
    </source>
</reference>
<evidence type="ECO:0000313" key="1">
    <source>
        <dbReference type="EMBL" id="CAF0697850.1"/>
    </source>
</evidence>
<comment type="caution">
    <text evidence="1">The sequence shown here is derived from an EMBL/GenBank/DDBJ whole genome shotgun (WGS) entry which is preliminary data.</text>
</comment>
<name>A0A8J2BKZ4_9BACT</name>
<dbReference type="Proteomes" id="UP000663859">
    <property type="component" value="Unassembled WGS sequence"/>
</dbReference>
<gene>
    <name evidence="1" type="ORF">MPNT_230039</name>
</gene>
<proteinExistence type="predicted"/>
<accession>A0A8J2BKZ4</accession>
<dbReference type="EMBL" id="CAJNOB010000016">
    <property type="protein sequence ID" value="CAF0697850.1"/>
    <property type="molecule type" value="Genomic_DNA"/>
</dbReference>
<protein>
    <submittedName>
        <fullName evidence="1">Uncharacterized protein</fullName>
    </submittedName>
</protein>
<organism evidence="1 2">
    <name type="scientific">Candidatus Methylacidithermus pantelleriae</name>
    <dbReference type="NCBI Taxonomy" id="2744239"/>
    <lineage>
        <taxon>Bacteria</taxon>
        <taxon>Pseudomonadati</taxon>
        <taxon>Verrucomicrobiota</taxon>
        <taxon>Methylacidiphilae</taxon>
        <taxon>Methylacidiphilales</taxon>
        <taxon>Methylacidiphilaceae</taxon>
        <taxon>Candidatus Methylacidithermus</taxon>
    </lineage>
</organism>
<evidence type="ECO:0000313" key="2">
    <source>
        <dbReference type="Proteomes" id="UP000663859"/>
    </source>
</evidence>